<dbReference type="RefSeq" id="WP_110312650.1">
    <property type="nucleotide sequence ID" value="NZ_QICL01000049.1"/>
</dbReference>
<sequence length="134" mass="15687">MTERFYFINHLTTDQLRELYTTYISCGRKDFEFYKLMPEGIKPSNISDAEVIMSIDATHEHNYCVLMIDCENEHDGIMFGFGLSYHPDFAAYLHLPLSLLDELVFKYGLIAKEEAKDYTVNEFLIEDHLKNSQN</sequence>
<organism evidence="1 2">
    <name type="scientific">Dysgonomonas alginatilytica</name>
    <dbReference type="NCBI Taxonomy" id="1605892"/>
    <lineage>
        <taxon>Bacteria</taxon>
        <taxon>Pseudomonadati</taxon>
        <taxon>Bacteroidota</taxon>
        <taxon>Bacteroidia</taxon>
        <taxon>Bacteroidales</taxon>
        <taxon>Dysgonomonadaceae</taxon>
        <taxon>Dysgonomonas</taxon>
    </lineage>
</organism>
<dbReference type="OrthoDB" id="1093949at2"/>
<keyword evidence="2" id="KW-1185">Reference proteome</keyword>
<protein>
    <submittedName>
        <fullName evidence="1">Uncharacterized protein</fullName>
    </submittedName>
</protein>
<proteinExistence type="predicted"/>
<comment type="caution">
    <text evidence="1">The sequence shown here is derived from an EMBL/GenBank/DDBJ whole genome shotgun (WGS) entry which is preliminary data.</text>
</comment>
<dbReference type="EMBL" id="QICL01000049">
    <property type="protein sequence ID" value="PXV58396.1"/>
    <property type="molecule type" value="Genomic_DNA"/>
</dbReference>
<evidence type="ECO:0000313" key="1">
    <source>
        <dbReference type="EMBL" id="PXV58396.1"/>
    </source>
</evidence>
<dbReference type="Proteomes" id="UP000247973">
    <property type="component" value="Unassembled WGS sequence"/>
</dbReference>
<accession>A0A2V3PPI1</accession>
<evidence type="ECO:0000313" key="2">
    <source>
        <dbReference type="Proteomes" id="UP000247973"/>
    </source>
</evidence>
<reference evidence="1 2" key="1">
    <citation type="submission" date="2018-03" db="EMBL/GenBank/DDBJ databases">
        <title>Genomic Encyclopedia of Archaeal and Bacterial Type Strains, Phase II (KMG-II): from individual species to whole genera.</title>
        <authorList>
            <person name="Goeker M."/>
        </authorList>
    </citation>
    <scope>NUCLEOTIDE SEQUENCE [LARGE SCALE GENOMIC DNA]</scope>
    <source>
        <strain evidence="1 2">DSM 100214</strain>
    </source>
</reference>
<gene>
    <name evidence="1" type="ORF">CLV62_1495</name>
</gene>
<dbReference type="AlphaFoldDB" id="A0A2V3PPI1"/>
<name>A0A2V3PPI1_9BACT</name>